<sequence length="292" mass="32897">MAHFGTLRDYEFAKDAGDIRGSELYGARDEKLGKIDDVIFDHSSGSLRYAVVDTGGWLSTKKFLVPANQIFSRPDHDDDFAVNLTKDQIERFPVYDEKHVDSDRDFRDYESRYRKEWTTDGDVMHKEGSTHILTPEPSEMPPATGNMEALEGYNFTPQRIADKFSDPTPDPNKTRMRPAGLAARAEDTARPGASAGLEKDISAETRAAARRNEIAAGTEHRDSIRGLYDKAPIAPDDPMMAEQDTLTNPDDIYMPVEQRHRRVQGFEELLRRNRVDITARCGSCGEKKDRAA</sequence>
<dbReference type="EMBL" id="CP000360">
    <property type="protein sequence ID" value="ABF43658.1"/>
    <property type="molecule type" value="Genomic_DNA"/>
</dbReference>
<evidence type="ECO:0000313" key="4">
    <source>
        <dbReference type="Proteomes" id="UP000002432"/>
    </source>
</evidence>
<dbReference type="GO" id="GO:0030077">
    <property type="term" value="C:plasma membrane light-harvesting complex"/>
    <property type="evidence" value="ECO:0007669"/>
    <property type="project" value="InterPro"/>
</dbReference>
<dbReference type="RefSeq" id="WP_011525455.1">
    <property type="nucleotide sequence ID" value="NC_008009.1"/>
</dbReference>
<proteinExistence type="predicted"/>
<organism evidence="3 4">
    <name type="scientific">Koribacter versatilis (strain Ellin345)</name>
    <dbReference type="NCBI Taxonomy" id="204669"/>
    <lineage>
        <taxon>Bacteria</taxon>
        <taxon>Pseudomonadati</taxon>
        <taxon>Acidobacteriota</taxon>
        <taxon>Terriglobia</taxon>
        <taxon>Terriglobales</taxon>
        <taxon>Candidatus Korobacteraceae</taxon>
        <taxon>Candidatus Korobacter</taxon>
    </lineage>
</organism>
<keyword evidence="4" id="KW-1185">Reference proteome</keyword>
<dbReference type="HOGENOM" id="CLU_952438_0_0_0"/>
<dbReference type="OrthoDB" id="510842at2"/>
<feature type="region of interest" description="Disordered" evidence="1">
    <location>
        <begin position="163"/>
        <end position="197"/>
    </location>
</feature>
<gene>
    <name evidence="3" type="ordered locus">Acid345_4658</name>
</gene>
<evidence type="ECO:0000256" key="1">
    <source>
        <dbReference type="SAM" id="MobiDB-lite"/>
    </source>
</evidence>
<dbReference type="eggNOG" id="COG3861">
    <property type="taxonomic scope" value="Bacteria"/>
</dbReference>
<dbReference type="EnsemblBacteria" id="ABF43658">
    <property type="protein sequence ID" value="ABF43658"/>
    <property type="gene ID" value="Acid345_4658"/>
</dbReference>
<evidence type="ECO:0000259" key="2">
    <source>
        <dbReference type="Pfam" id="PF05239"/>
    </source>
</evidence>
<dbReference type="PANTHER" id="PTHR36505:SF1">
    <property type="entry name" value="BLR1072 PROTEIN"/>
    <property type="match status" value="1"/>
</dbReference>
<dbReference type="InterPro" id="IPR027275">
    <property type="entry name" value="PRC-brl_dom"/>
</dbReference>
<dbReference type="SUPFAM" id="SSF50346">
    <property type="entry name" value="PRC-barrel domain"/>
    <property type="match status" value="1"/>
</dbReference>
<dbReference type="KEGG" id="aba:Acid345_4658"/>
<name>Q1IHJ2_KORVE</name>
<dbReference type="InterPro" id="IPR014747">
    <property type="entry name" value="Bac_photo_RC_H_C"/>
</dbReference>
<evidence type="ECO:0000313" key="3">
    <source>
        <dbReference type="EMBL" id="ABF43658.1"/>
    </source>
</evidence>
<dbReference type="STRING" id="204669.Acid345_4658"/>
<dbReference type="Pfam" id="PF05239">
    <property type="entry name" value="PRC"/>
    <property type="match status" value="1"/>
</dbReference>
<dbReference type="PANTHER" id="PTHR36505">
    <property type="entry name" value="BLR1072 PROTEIN"/>
    <property type="match status" value="1"/>
</dbReference>
<reference evidence="3 4" key="1">
    <citation type="journal article" date="2009" name="Appl. Environ. Microbiol.">
        <title>Three genomes from the phylum Acidobacteria provide insight into the lifestyles of these microorganisms in soils.</title>
        <authorList>
            <person name="Ward N.L."/>
            <person name="Challacombe J.F."/>
            <person name="Janssen P.H."/>
            <person name="Henrissat B."/>
            <person name="Coutinho P.M."/>
            <person name="Wu M."/>
            <person name="Xie G."/>
            <person name="Haft D.H."/>
            <person name="Sait M."/>
            <person name="Badger J."/>
            <person name="Barabote R.D."/>
            <person name="Bradley B."/>
            <person name="Brettin T.S."/>
            <person name="Brinkac L.M."/>
            <person name="Bruce D."/>
            <person name="Creasy T."/>
            <person name="Daugherty S.C."/>
            <person name="Davidsen T.M."/>
            <person name="DeBoy R.T."/>
            <person name="Detter J.C."/>
            <person name="Dodson R.J."/>
            <person name="Durkin A.S."/>
            <person name="Ganapathy A."/>
            <person name="Gwinn-Giglio M."/>
            <person name="Han C.S."/>
            <person name="Khouri H."/>
            <person name="Kiss H."/>
            <person name="Kothari S.P."/>
            <person name="Madupu R."/>
            <person name="Nelson K.E."/>
            <person name="Nelson W.C."/>
            <person name="Paulsen I."/>
            <person name="Penn K."/>
            <person name="Ren Q."/>
            <person name="Rosovitz M.J."/>
            <person name="Selengut J.D."/>
            <person name="Shrivastava S."/>
            <person name="Sullivan S.A."/>
            <person name="Tapia R."/>
            <person name="Thompson L.S."/>
            <person name="Watkins K.L."/>
            <person name="Yang Q."/>
            <person name="Yu C."/>
            <person name="Zafar N."/>
            <person name="Zhou L."/>
            <person name="Kuske C.R."/>
        </authorList>
    </citation>
    <scope>NUCLEOTIDE SEQUENCE [LARGE SCALE GENOMIC DNA]</scope>
    <source>
        <strain evidence="3 4">Ellin345</strain>
    </source>
</reference>
<feature type="domain" description="PRC-barrel" evidence="2">
    <location>
        <begin position="16"/>
        <end position="87"/>
    </location>
</feature>
<dbReference type="Proteomes" id="UP000002432">
    <property type="component" value="Chromosome"/>
</dbReference>
<protein>
    <submittedName>
        <fullName evidence="3">PRC-barrel protein</fullName>
    </submittedName>
</protein>
<dbReference type="Gene3D" id="3.90.50.10">
    <property type="entry name" value="Photosynthetic Reaction Center, subunit H, domain 2"/>
    <property type="match status" value="1"/>
</dbReference>
<dbReference type="AlphaFoldDB" id="Q1IHJ2"/>
<dbReference type="InterPro" id="IPR011033">
    <property type="entry name" value="PRC_barrel-like_sf"/>
</dbReference>
<dbReference type="GO" id="GO:0019684">
    <property type="term" value="P:photosynthesis, light reaction"/>
    <property type="evidence" value="ECO:0007669"/>
    <property type="project" value="InterPro"/>
</dbReference>
<accession>Q1IHJ2</accession>